<evidence type="ECO:0000256" key="1">
    <source>
        <dbReference type="ARBA" id="ARBA00022729"/>
    </source>
</evidence>
<dbReference type="InterPro" id="IPR051561">
    <property type="entry name" value="FRAS1_ECM"/>
</dbReference>
<evidence type="ECO:0000313" key="11">
    <source>
        <dbReference type="Proteomes" id="UP001044222"/>
    </source>
</evidence>
<dbReference type="CDD" id="cd00110">
    <property type="entry name" value="LamG"/>
    <property type="match status" value="2"/>
</dbReference>
<feature type="repeat" description="CSPG" evidence="5">
    <location>
        <begin position="1560"/>
        <end position="1656"/>
    </location>
</feature>
<dbReference type="Proteomes" id="UP001044222">
    <property type="component" value="Chromosome 11"/>
</dbReference>
<evidence type="ECO:0000256" key="8">
    <source>
        <dbReference type="SAM" id="SignalP"/>
    </source>
</evidence>
<feature type="region of interest" description="Disordered" evidence="6">
    <location>
        <begin position="2195"/>
        <end position="2242"/>
    </location>
</feature>
<feature type="compositionally biased region" description="Basic and acidic residues" evidence="6">
    <location>
        <begin position="2202"/>
        <end position="2215"/>
    </location>
</feature>
<keyword evidence="3" id="KW-0325">Glycoprotein</keyword>
<feature type="repeat" description="CSPG" evidence="5">
    <location>
        <begin position="1007"/>
        <end position="1099"/>
    </location>
</feature>
<proteinExistence type="predicted"/>
<dbReference type="Pfam" id="PF16184">
    <property type="entry name" value="Cadherin_3"/>
    <property type="match status" value="13"/>
</dbReference>
<dbReference type="EMBL" id="JAFIRN010000011">
    <property type="protein sequence ID" value="KAG5839449.1"/>
    <property type="molecule type" value="Genomic_DNA"/>
</dbReference>
<protein>
    <recommendedName>
        <fullName evidence="9">Laminin G domain-containing protein</fullName>
    </recommendedName>
</protein>
<dbReference type="InterPro" id="IPR013320">
    <property type="entry name" value="ConA-like_dom_sf"/>
</dbReference>
<feature type="repeat" description="CSPG" evidence="5">
    <location>
        <begin position="1115"/>
        <end position="1206"/>
    </location>
</feature>
<gene>
    <name evidence="10" type="ORF">ANANG_G00205090</name>
</gene>
<dbReference type="InterPro" id="IPR001791">
    <property type="entry name" value="Laminin_G"/>
</dbReference>
<feature type="repeat" description="CSPG" evidence="5">
    <location>
        <begin position="1453"/>
        <end position="1543"/>
    </location>
</feature>
<feature type="signal peptide" evidence="8">
    <location>
        <begin position="1"/>
        <end position="23"/>
    </location>
</feature>
<keyword evidence="1 8" id="KW-0732">Signal</keyword>
<evidence type="ECO:0000256" key="4">
    <source>
        <dbReference type="PROSITE-ProRule" id="PRU00122"/>
    </source>
</evidence>
<comment type="caution">
    <text evidence="4">Lacks conserved residue(s) required for the propagation of feature annotation.</text>
</comment>
<feature type="repeat" description="CSPG" evidence="5">
    <location>
        <begin position="550"/>
        <end position="643"/>
    </location>
</feature>
<organism evidence="10 11">
    <name type="scientific">Anguilla anguilla</name>
    <name type="common">European freshwater eel</name>
    <name type="synonym">Muraena anguilla</name>
    <dbReference type="NCBI Taxonomy" id="7936"/>
    <lineage>
        <taxon>Eukaryota</taxon>
        <taxon>Metazoa</taxon>
        <taxon>Chordata</taxon>
        <taxon>Craniata</taxon>
        <taxon>Vertebrata</taxon>
        <taxon>Euteleostomi</taxon>
        <taxon>Actinopterygii</taxon>
        <taxon>Neopterygii</taxon>
        <taxon>Teleostei</taxon>
        <taxon>Anguilliformes</taxon>
        <taxon>Anguillidae</taxon>
        <taxon>Anguilla</taxon>
    </lineage>
</organism>
<feature type="chain" id="PRO_5038406548" description="Laminin G domain-containing protein" evidence="8">
    <location>
        <begin position="24"/>
        <end position="2252"/>
    </location>
</feature>
<dbReference type="Gene3D" id="2.60.120.200">
    <property type="match status" value="2"/>
</dbReference>
<accession>A0A9D3LYP7</accession>
<feature type="repeat" description="CSPG" evidence="5">
    <location>
        <begin position="660"/>
        <end position="756"/>
    </location>
</feature>
<feature type="repeat" description="CSPG" evidence="5">
    <location>
        <begin position="1228"/>
        <end position="1322"/>
    </location>
</feature>
<keyword evidence="7" id="KW-0472">Membrane</keyword>
<dbReference type="SMART" id="SM00282">
    <property type="entry name" value="LamG"/>
    <property type="match status" value="2"/>
</dbReference>
<dbReference type="InterPro" id="IPR039005">
    <property type="entry name" value="CSPG_rpt"/>
</dbReference>
<feature type="domain" description="Laminin G" evidence="9">
    <location>
        <begin position="16"/>
        <end position="193"/>
    </location>
</feature>
<feature type="region of interest" description="Disordered" evidence="6">
    <location>
        <begin position="2132"/>
        <end position="2152"/>
    </location>
</feature>
<feature type="domain" description="Laminin G" evidence="9">
    <location>
        <begin position="203"/>
        <end position="382"/>
    </location>
</feature>
<dbReference type="PANTHER" id="PTHR45739:SF13">
    <property type="entry name" value="CHONDROITIN SULFATE PROTEOGLYCAN 4"/>
    <property type="match status" value="1"/>
</dbReference>
<evidence type="ECO:0000259" key="9">
    <source>
        <dbReference type="PROSITE" id="PS50025"/>
    </source>
</evidence>
<keyword evidence="7" id="KW-1133">Transmembrane helix</keyword>
<feature type="repeat" description="CSPG" evidence="5">
    <location>
        <begin position="1336"/>
        <end position="1429"/>
    </location>
</feature>
<evidence type="ECO:0000256" key="2">
    <source>
        <dbReference type="ARBA" id="ARBA00022737"/>
    </source>
</evidence>
<feature type="compositionally biased region" description="Polar residues" evidence="6">
    <location>
        <begin position="2135"/>
        <end position="2144"/>
    </location>
</feature>
<feature type="compositionally biased region" description="Basic and acidic residues" evidence="6">
    <location>
        <begin position="2226"/>
        <end position="2236"/>
    </location>
</feature>
<feature type="repeat" description="CSPG" evidence="5">
    <location>
        <begin position="889"/>
        <end position="983"/>
    </location>
</feature>
<sequence>MRPLSSLACLLLALLALSSPSHGVSYFGDSICEIQAIQDVSTFHLSLQFKTSRRSGLLLLAGGVHDYLALELHNGRLRVRMDMGSGQVELESALSLQLNNLVEHNVAVSLEESRLTMVVDELYSTFLPFPNTQDVLNIDLGFYLGGSGNLEAPYLDSSIPPLRGCISNVRFESHHFDILDLAPVSCHDTKEGCSAEFEAGDGETISFISPDSFVSFPSWSAAEPRTLELLMKTTIEDALLVFHAGHQTDFIGVGVAGGYLKGVVDLGSGPVVLDNNLVQLDDDQWHRIKVQIVANMFDLTVDSQTISVPLSGSDSLDLTGNLYFGGLEAKLKEVFQESGLLTHLEDEIILESFIGCLGEMKVNNQEWNLQNALVTKDVHVKCEGEDYDYPNYYEPTDATTTSTPLVNVSTNERHCYPTDDTPEMFRNITKLIDVTTLRVPEGGETFLELRNLNPTLDLNKVGLRQSQIIFTLQNDPWYGLMDMNTNNKRTKKFTLLDVVNQKIKYIHDGNEKHGDQIQLEVSALGYSNLPDCLKNPHLYVLPVEIIPINDVPQVSGTHILITEYGRTCLGPRLIKIVDSDTRCDELKITIISAPNAEEGYLENTQQPGRSIKEFTCRQLKDGNICYVHRGGVTARLVLQVSDGQSASQATTFDLLTTSPQLTLVTNTGYLLPQGGFALIGIQNLAVSATPRNGDIVYNVTQALQFGELQMLTSDGLMKQVTTFRQSDLEQNTLRYVSTDSSDREDAAVELIRFDVQLGQLTLPDNTFMIKIIPSDIKMTAMVPLELKKGDQKVIKQELEAVMKGKNMAPESMMYTLVKVPYLGTLQLLDRELAEGDSFTQQDLMNSYLSYKVDVHRTTDMEDEFQFRVSAENQLSPVYTYPINILADPDAPSLINERFVVLEGGENIINKDYLWVQTRNSTDFVYRVFKDPRHGRLIRESPPGQPRFDGAIKVFSNEDLLLDRLIYQHDGSENSEDEFTFLTFMPNQEQDAISGIFRIYVQSSNDHVPVRVVDKIFNVVRNGQRLLTTDDIQFRDTDSGFNESQLVYMRAGILSGNIVSAMDVAQPLFRFTQADLREKRVLFVHHGADREKFQLQVSDGLHKTTALLEIQASDPYLRIVNNTIVIIDSGSTKTLNTSLLSIESNADIRDLSEIKYEVTSPPKDGVIIVSGIETSSFTQEDLRKGVVSYQHHDRSLRSKDSFGFTVQSKGLSQAGTFRIKIFKQGYLSEPQVIANEVIISYVAEHIQIDQDHLRVEQADILPSEMVYTIKELPHLGHIVMANNGSALDYVQSFSQEDINQGRILYVSASVQGSDAFIVEVNNGFTTVEDIRVAVHVVPGMIPVKTLNITLREGSGVPLSPDIVNISHPFYSSANIDFVVETPPQHGSIRYLDGEDDDVSFFTWDEMKQRLIYYLHDGSETTEDSFTLSASAFDIERSGPNFTIGITIQPVNDEPPRLVHNTGLELLSGEDAEITANMLHADDLDTPPEELVYSIEDLSNGIVVLRVSPGDSIENFTQAQINSGEVVFIHKGGPSGGFAFTVTDGEHTSPLQHFLVTARPLTISMDTQEELIVFPGTRQPITSEILKATTNEDGDEITYSVQRAPRLGRLISANNKNQFQEISTFTQAELDSGSIFYEHQMPEEPFWVVRDSVELLLSSSPAQDLKHVLPITVSFYAENRNSSTKLWRNAGLDLLKGQKKVIDSSRLDASNLLASVPESKRGSMGVVFEVIQFPSHGTLMLGDVELPKNTPYFLQEEVDKGELEYDHGGDPEPLSDSFFFRAWLNPSGRGPQTPAPSSEVLEEPFSIAVTGGQREPPARPELVSVDLLLEVLQGSSAVVTPQHLSVADQDSTPADILFTVTRPPANGRLVHAETGSPMDKFTQEDVNGGRVTFVSDGSLANGFLEFTVSDGRHRTESHSLHIGVLARTLQLALSREIQVRQGDDETLVTEAMLKATTGGPSEEEVIYKITNVPEYAAMMVDRQPTSAFTQRQIREGRVSVRFVKSTSPRDCVAVLARSRAANASAVLNITATPLTMEVPTFRITRQPRSACFVRVGGKEDGRPISTFTQKDVEEGRIGLEVLKDLQAGDSVQDDRFEFLLQAHGVPPAEGTLSFRTAPYKPSAVYGAKVLKVPSPDAGSSATTPSPDHSERKPVVSRPSNLWAILIPILVILLLLLLALALAYYLVRRNKTGKHDVQNVAAKPKNGEVKQETFRKTDPANSIPMSSMDSKEPDPELLQHCRTTNPPLKKNQYWV</sequence>
<feature type="repeat" description="CSPG" evidence="5">
    <location>
        <begin position="428"/>
        <end position="522"/>
    </location>
</feature>
<reference evidence="10" key="1">
    <citation type="submission" date="2021-01" db="EMBL/GenBank/DDBJ databases">
        <title>A chromosome-scale assembly of European eel, Anguilla anguilla.</title>
        <authorList>
            <person name="Henkel C."/>
            <person name="Jong-Raadsen S.A."/>
            <person name="Dufour S."/>
            <person name="Weltzien F.-A."/>
            <person name="Palstra A.P."/>
            <person name="Pelster B."/>
            <person name="Spaink H.P."/>
            <person name="Van Den Thillart G.E."/>
            <person name="Jansen H."/>
            <person name="Zahm M."/>
            <person name="Klopp C."/>
            <person name="Cedric C."/>
            <person name="Louis A."/>
            <person name="Berthelot C."/>
            <person name="Parey E."/>
            <person name="Roest Crollius H."/>
            <person name="Montfort J."/>
            <person name="Robinson-Rechavi M."/>
            <person name="Bucao C."/>
            <person name="Bouchez O."/>
            <person name="Gislard M."/>
            <person name="Lluch J."/>
            <person name="Milhes M."/>
            <person name="Lampietro C."/>
            <person name="Lopez Roques C."/>
            <person name="Donnadieu C."/>
            <person name="Braasch I."/>
            <person name="Desvignes T."/>
            <person name="Postlethwait J."/>
            <person name="Bobe J."/>
            <person name="Guiguen Y."/>
            <person name="Dirks R."/>
        </authorList>
    </citation>
    <scope>NUCLEOTIDE SEQUENCE</scope>
    <source>
        <strain evidence="10">Tag_6206</strain>
        <tissue evidence="10">Liver</tissue>
    </source>
</reference>
<name>A0A9D3LYP7_ANGAN</name>
<dbReference type="SUPFAM" id="SSF49899">
    <property type="entry name" value="Concanavalin A-like lectins/glucanases"/>
    <property type="match status" value="2"/>
</dbReference>
<evidence type="ECO:0000256" key="3">
    <source>
        <dbReference type="ARBA" id="ARBA00023180"/>
    </source>
</evidence>
<dbReference type="GO" id="GO:0009653">
    <property type="term" value="P:anatomical structure morphogenesis"/>
    <property type="evidence" value="ECO:0007669"/>
    <property type="project" value="TreeGrafter"/>
</dbReference>
<dbReference type="Pfam" id="PF02210">
    <property type="entry name" value="Laminin_G_2"/>
    <property type="match status" value="2"/>
</dbReference>
<keyword evidence="2" id="KW-0677">Repeat</keyword>
<feature type="repeat" description="CSPG" evidence="5">
    <location>
        <begin position="1681"/>
        <end position="1781"/>
    </location>
</feature>
<feature type="transmembrane region" description="Helical" evidence="7">
    <location>
        <begin position="2159"/>
        <end position="2184"/>
    </location>
</feature>
<keyword evidence="7" id="KW-0812">Transmembrane</keyword>
<evidence type="ECO:0000256" key="6">
    <source>
        <dbReference type="SAM" id="MobiDB-lite"/>
    </source>
</evidence>
<evidence type="ECO:0000256" key="5">
    <source>
        <dbReference type="PROSITE-ProRule" id="PRU01201"/>
    </source>
</evidence>
<evidence type="ECO:0000313" key="10">
    <source>
        <dbReference type="EMBL" id="KAG5839449.1"/>
    </source>
</evidence>
<feature type="compositionally biased region" description="Polar residues" evidence="6">
    <location>
        <begin position="2216"/>
        <end position="2225"/>
    </location>
</feature>
<dbReference type="PROSITE" id="PS51854">
    <property type="entry name" value="CSPG"/>
    <property type="match status" value="12"/>
</dbReference>
<dbReference type="PROSITE" id="PS50025">
    <property type="entry name" value="LAM_G_DOMAIN"/>
    <property type="match status" value="2"/>
</dbReference>
<feature type="repeat" description="CSPG" evidence="5">
    <location>
        <begin position="1818"/>
        <end position="1909"/>
    </location>
</feature>
<comment type="caution">
    <text evidence="10">The sequence shown here is derived from an EMBL/GenBank/DDBJ whole genome shotgun (WGS) entry which is preliminary data.</text>
</comment>
<keyword evidence="11" id="KW-1185">Reference proteome</keyword>
<dbReference type="PANTHER" id="PTHR45739">
    <property type="entry name" value="MATRIX PROTEIN, PUTATIVE-RELATED"/>
    <property type="match status" value="1"/>
</dbReference>
<evidence type="ECO:0000256" key="7">
    <source>
        <dbReference type="SAM" id="Phobius"/>
    </source>
</evidence>